<evidence type="ECO:0000313" key="42">
    <source>
        <dbReference type="RefSeq" id="XP_030043843.1"/>
    </source>
</evidence>
<dbReference type="SUPFAM" id="SSF56112">
    <property type="entry name" value="Protein kinase-like (PK-like)"/>
    <property type="match status" value="1"/>
</dbReference>
<evidence type="ECO:0000256" key="12">
    <source>
        <dbReference type="ARBA" id="ARBA00022443"/>
    </source>
</evidence>
<comment type="catalytic activity">
    <reaction evidence="33">
        <text>L-threonyl-[protein] + ATP = O-phospho-L-threonyl-[protein] + ADP + H(+)</text>
        <dbReference type="Rhea" id="RHEA:46608"/>
        <dbReference type="Rhea" id="RHEA-COMP:11060"/>
        <dbReference type="Rhea" id="RHEA-COMP:11605"/>
        <dbReference type="ChEBI" id="CHEBI:15378"/>
        <dbReference type="ChEBI" id="CHEBI:30013"/>
        <dbReference type="ChEBI" id="CHEBI:30616"/>
        <dbReference type="ChEBI" id="CHEBI:61977"/>
        <dbReference type="ChEBI" id="CHEBI:456216"/>
        <dbReference type="EC" id="2.7.11.1"/>
    </reaction>
</comment>
<dbReference type="InterPro" id="IPR008266">
    <property type="entry name" value="Tyr_kinase_AS"/>
</dbReference>
<dbReference type="FunFam" id="4.10.680.10:FF:000001">
    <property type="entry name" value="activated CDC42 kinase 1 isoform X1"/>
    <property type="match status" value="1"/>
</dbReference>
<dbReference type="Pfam" id="PF07714">
    <property type="entry name" value="PK_Tyr_Ser-Thr"/>
    <property type="match status" value="1"/>
</dbReference>
<evidence type="ECO:0000313" key="41">
    <source>
        <dbReference type="Proteomes" id="UP000515156"/>
    </source>
</evidence>
<dbReference type="InterPro" id="IPR017441">
    <property type="entry name" value="Protein_kinase_ATP_BS"/>
</dbReference>
<comment type="subcellular location">
    <subcellularLocation>
        <location evidence="8">Cell junction</location>
        <location evidence="8">Adherens junction</location>
    </subcellularLocation>
    <subcellularLocation>
        <location evidence="6">Cell membrane</location>
    </subcellularLocation>
    <subcellularLocation>
        <location evidence="7">Cytoplasm</location>
        <location evidence="7">Cytosol</location>
    </subcellularLocation>
    <subcellularLocation>
        <location evidence="5">Cytoplasmic vesicle membrane</location>
        <topology evidence="5">Peripheral membrane protein</topology>
        <orientation evidence="5">Cytoplasmic side</orientation>
    </subcellularLocation>
    <subcellularLocation>
        <location evidence="3">Cytoplasmic vesicle</location>
        <location evidence="3">Clathrin-coated vesicle</location>
    </subcellularLocation>
    <subcellularLocation>
        <location evidence="4">Endosome</location>
    </subcellularLocation>
    <subcellularLocation>
        <location evidence="9">Membrane</location>
        <location evidence="9">Clathrin-coated pit</location>
    </subcellularLocation>
    <subcellularLocation>
        <location evidence="2">Nucleus</location>
    </subcellularLocation>
</comment>
<evidence type="ECO:0000256" key="32">
    <source>
        <dbReference type="ARBA" id="ARBA00023329"/>
    </source>
</evidence>
<evidence type="ECO:0000256" key="22">
    <source>
        <dbReference type="ARBA" id="ARBA00022753"/>
    </source>
</evidence>
<dbReference type="InterPro" id="IPR037085">
    <property type="entry name" value="Cdc42-bd-like_dom_sf"/>
</dbReference>
<evidence type="ECO:0000256" key="9">
    <source>
        <dbReference type="ARBA" id="ARBA00004600"/>
    </source>
</evidence>
<evidence type="ECO:0000256" key="29">
    <source>
        <dbReference type="ARBA" id="ARBA00023137"/>
    </source>
</evidence>
<keyword evidence="29" id="KW-0829">Tyrosine-protein kinase</keyword>
<sequence>MVPDEGMDWLLQLLHEVQLEQFYIKIRDELHVTRLAHFDFVRPQDLDQIGMGKPGQRRLVEAIKRRKPPVKPKSWMYKMFTGKSPDQTEGLLFSEGPLSTSPSRPDSECSLKCLINERDVILHEKLGDGCFGVVRRGDWRVPGGKIFSVAVKSLRSDVSTEPEALVDFLQEVNSMHALDHPNLVRLYGVVLTQPLKMVTELAPLGSLYDCLRSRHGSFPLHQLWSYASQVAMGMEYLESKNFIHRDLATRNVLLATDDHIKIGDFGLMRALSSNADHYIMSAHRKIPFAWSAPESLKFGTFSHPSDVWMFGVTMWEMFTYAQEPWLGLTGRQILLKIDREGERLERPEDCSRAIYSIMLKCWVHKPESRPSFAALISLLSEARPQEVKANQELNEPGWLRLDAGDPITVIEISPDYQTLRGQNRRTLKIGSFPSTTVAADDQSPGIRISHPIRSSFIHTGHGDTDPYRSWGTPDRIDEKKIRDKEFRDVNRNRGNNNQLLRMERLSKSLESISELSILDSNPRKRVQDLESIPSSNRDQRRMSDLPSKKILDNLRLRTRMHMANPFEGSPFFKAKFSPTAGGRDRSSVPNPWLVPQPLPKVDYPQARSTNSPERVRVADIGRVKREQISASNPHLASSECKKELAGTRPLSGQFGHPVDANLKGMPQKATGETEAMQRKLKEVEERVHGVTTEECHNALRMHGWDTTKAIHFLKVEQLYNLSRHSRGECRRILDKCQWNLEIACRYVLRKQFVL</sequence>
<evidence type="ECO:0000256" key="26">
    <source>
        <dbReference type="ARBA" id="ARBA00022843"/>
    </source>
</evidence>
<accession>A0A6P7WTW3</accession>
<feature type="domain" description="Protein kinase" evidence="40">
    <location>
        <begin position="120"/>
        <end position="383"/>
    </location>
</feature>
<keyword evidence="27" id="KW-0965">Cell junction</keyword>
<evidence type="ECO:0000256" key="30">
    <source>
        <dbReference type="ARBA" id="ARBA00023176"/>
    </source>
</evidence>
<dbReference type="InterPro" id="IPR011009">
    <property type="entry name" value="Kinase-like_dom_sf"/>
</dbReference>
<evidence type="ECO:0000259" key="40">
    <source>
        <dbReference type="PROSITE" id="PS50011"/>
    </source>
</evidence>
<dbReference type="InterPro" id="IPR000719">
    <property type="entry name" value="Prot_kinase_dom"/>
</dbReference>
<evidence type="ECO:0000256" key="27">
    <source>
        <dbReference type="ARBA" id="ARBA00022949"/>
    </source>
</evidence>
<organism evidence="41 42">
    <name type="scientific">Microcaecilia unicolor</name>
    <dbReference type="NCBI Taxonomy" id="1415580"/>
    <lineage>
        <taxon>Eukaryota</taxon>
        <taxon>Metazoa</taxon>
        <taxon>Chordata</taxon>
        <taxon>Craniata</taxon>
        <taxon>Vertebrata</taxon>
        <taxon>Euteleostomi</taxon>
        <taxon>Amphibia</taxon>
        <taxon>Gymnophiona</taxon>
        <taxon>Siphonopidae</taxon>
        <taxon>Microcaecilia</taxon>
    </lineage>
</organism>
<evidence type="ECO:0000256" key="23">
    <source>
        <dbReference type="ARBA" id="ARBA00022777"/>
    </source>
</evidence>
<dbReference type="Pfam" id="PF22931">
    <property type="entry name" value="SAM_TNK"/>
    <property type="match status" value="1"/>
</dbReference>
<dbReference type="InterPro" id="IPR055175">
    <property type="entry name" value="ACK/TNK-like_SAM"/>
</dbReference>
<dbReference type="PROSITE" id="PS00109">
    <property type="entry name" value="PROTEIN_KINASE_TYR"/>
    <property type="match status" value="1"/>
</dbReference>
<keyword evidence="19" id="KW-0808">Transferase</keyword>
<dbReference type="GO" id="GO:0005829">
    <property type="term" value="C:cytosol"/>
    <property type="evidence" value="ECO:0007669"/>
    <property type="project" value="UniProtKB-SubCell"/>
</dbReference>
<dbReference type="FunFam" id="1.10.510.10:FF:000080">
    <property type="entry name" value="Putative activated CDC42 kinase 1"/>
    <property type="match status" value="1"/>
</dbReference>
<keyword evidence="15" id="KW-0963">Cytoplasm</keyword>
<evidence type="ECO:0000256" key="28">
    <source>
        <dbReference type="ARBA" id="ARBA00023136"/>
    </source>
</evidence>
<feature type="region of interest" description="Disordered" evidence="39">
    <location>
        <begin position="523"/>
        <end position="544"/>
    </location>
</feature>
<dbReference type="SMART" id="SM00219">
    <property type="entry name" value="TyrKc"/>
    <property type="match status" value="1"/>
</dbReference>
<feature type="binding site" evidence="38">
    <location>
        <position position="152"/>
    </location>
    <ligand>
        <name>ATP</name>
        <dbReference type="ChEBI" id="CHEBI:30616"/>
    </ligand>
</feature>
<evidence type="ECO:0000256" key="31">
    <source>
        <dbReference type="ARBA" id="ARBA00023242"/>
    </source>
</evidence>
<keyword evidence="13" id="KW-1003">Cell membrane</keyword>
<evidence type="ECO:0000256" key="19">
    <source>
        <dbReference type="ARBA" id="ARBA00022679"/>
    </source>
</evidence>
<dbReference type="InParanoid" id="A0A6P7WTW3"/>
<dbReference type="GO" id="GO:0005886">
    <property type="term" value="C:plasma membrane"/>
    <property type="evidence" value="ECO:0007669"/>
    <property type="project" value="UniProtKB-SubCell"/>
</dbReference>
<dbReference type="PANTHER" id="PTHR24418">
    <property type="entry name" value="TYROSINE-PROTEIN KINASE"/>
    <property type="match status" value="1"/>
</dbReference>
<name>A0A6P7WTW3_9AMPH</name>
<dbReference type="Gene3D" id="4.10.680.10">
    <property type="entry name" value="Cdc42-like binding domain"/>
    <property type="match status" value="1"/>
</dbReference>
<evidence type="ECO:0000256" key="2">
    <source>
        <dbReference type="ARBA" id="ARBA00004123"/>
    </source>
</evidence>
<keyword evidence="41" id="KW-1185">Reference proteome</keyword>
<evidence type="ECO:0000256" key="5">
    <source>
        <dbReference type="ARBA" id="ARBA00004180"/>
    </source>
</evidence>
<dbReference type="InterPro" id="IPR015116">
    <property type="entry name" value="Cdc42-bd-like"/>
</dbReference>
<evidence type="ECO:0000256" key="8">
    <source>
        <dbReference type="ARBA" id="ARBA00004536"/>
    </source>
</evidence>
<dbReference type="InterPro" id="IPR050198">
    <property type="entry name" value="Non-receptor_tyrosine_kinases"/>
</dbReference>
<proteinExistence type="inferred from homology"/>
<dbReference type="RefSeq" id="XP_030043843.1">
    <property type="nucleotide sequence ID" value="XM_030187983.1"/>
</dbReference>
<keyword evidence="24 38" id="KW-0067">ATP-binding</keyword>
<keyword evidence="26" id="KW-0832">Ubl conjugation</keyword>
<evidence type="ECO:0000256" key="17">
    <source>
        <dbReference type="ARBA" id="ARBA00022553"/>
    </source>
</evidence>
<dbReference type="GO" id="GO:0005634">
    <property type="term" value="C:nucleus"/>
    <property type="evidence" value="ECO:0007669"/>
    <property type="project" value="UniProtKB-SubCell"/>
</dbReference>
<evidence type="ECO:0000256" key="13">
    <source>
        <dbReference type="ARBA" id="ARBA00022475"/>
    </source>
</evidence>
<evidence type="ECO:0000256" key="11">
    <source>
        <dbReference type="ARBA" id="ARBA00012513"/>
    </source>
</evidence>
<keyword evidence="22" id="KW-0967">Endosome</keyword>
<comment type="cofactor">
    <cofactor evidence="1">
        <name>Mg(2+)</name>
        <dbReference type="ChEBI" id="CHEBI:18420"/>
    </cofactor>
</comment>
<dbReference type="PROSITE" id="PS50011">
    <property type="entry name" value="PROTEIN_KINASE_DOM"/>
    <property type="match status" value="1"/>
</dbReference>
<protein>
    <recommendedName>
        <fullName evidence="36">Activated CDC42 kinase 1</fullName>
        <ecNumber evidence="10">2.7.10.2</ecNumber>
        <ecNumber evidence="11">2.7.11.1</ecNumber>
    </recommendedName>
    <alternativeName>
        <fullName evidence="37">Tyrosine kinase non-receptor protein 2</fullName>
    </alternativeName>
</protein>
<dbReference type="PROSITE" id="PS00107">
    <property type="entry name" value="PROTEIN_KINASE_ATP"/>
    <property type="match status" value="1"/>
</dbReference>
<dbReference type="GO" id="GO:0004715">
    <property type="term" value="F:non-membrane spanning protein tyrosine kinase activity"/>
    <property type="evidence" value="ECO:0007669"/>
    <property type="project" value="UniProtKB-EC"/>
</dbReference>
<dbReference type="InterPro" id="IPR020635">
    <property type="entry name" value="Tyr_kinase_cat_dom"/>
</dbReference>
<evidence type="ECO:0000256" key="6">
    <source>
        <dbReference type="ARBA" id="ARBA00004236"/>
    </source>
</evidence>
<keyword evidence="21 38" id="KW-0547">Nucleotide-binding</keyword>
<dbReference type="Pfam" id="PF09027">
    <property type="entry name" value="GTPase_binding"/>
    <property type="match status" value="1"/>
</dbReference>
<gene>
    <name evidence="42" type="primary">LOC115458131</name>
</gene>
<dbReference type="EC" id="2.7.10.2" evidence="10"/>
<dbReference type="FunFam" id="3.30.200.20:FF:000107">
    <property type="entry name" value="Putative activated CDC42 kinase 1"/>
    <property type="match status" value="1"/>
</dbReference>
<evidence type="ECO:0000256" key="25">
    <source>
        <dbReference type="ARBA" id="ARBA00022842"/>
    </source>
</evidence>
<dbReference type="GO" id="GO:0046872">
    <property type="term" value="F:metal ion binding"/>
    <property type="evidence" value="ECO:0007669"/>
    <property type="project" value="UniProtKB-KW"/>
</dbReference>
<keyword evidence="32" id="KW-0968">Cytoplasmic vesicle</keyword>
<evidence type="ECO:0000256" key="15">
    <source>
        <dbReference type="ARBA" id="ARBA00022490"/>
    </source>
</evidence>
<evidence type="ECO:0000256" key="16">
    <source>
        <dbReference type="ARBA" id="ARBA00022527"/>
    </source>
</evidence>
<dbReference type="CDD" id="cd05040">
    <property type="entry name" value="PTKc_Ack_like"/>
    <property type="match status" value="1"/>
</dbReference>
<evidence type="ECO:0000256" key="33">
    <source>
        <dbReference type="ARBA" id="ARBA00047899"/>
    </source>
</evidence>
<dbReference type="InterPro" id="IPR001245">
    <property type="entry name" value="Ser-Thr/Tyr_kinase_cat_dom"/>
</dbReference>
<dbReference type="GO" id="GO:0030659">
    <property type="term" value="C:cytoplasmic vesicle membrane"/>
    <property type="evidence" value="ECO:0007669"/>
    <property type="project" value="UniProtKB-SubCell"/>
</dbReference>
<dbReference type="InterPro" id="IPR049587">
    <property type="entry name" value="TNK-like_SAM"/>
</dbReference>
<evidence type="ECO:0000256" key="4">
    <source>
        <dbReference type="ARBA" id="ARBA00004177"/>
    </source>
</evidence>
<dbReference type="Gene3D" id="1.10.510.10">
    <property type="entry name" value="Transferase(Phosphotransferase) domain 1"/>
    <property type="match status" value="1"/>
</dbReference>
<keyword evidence="28" id="KW-0472">Membrane</keyword>
<keyword evidence="17" id="KW-0597">Phosphoprotein</keyword>
<keyword evidence="20" id="KW-0479">Metal-binding</keyword>
<dbReference type="PRINTS" id="PR00109">
    <property type="entry name" value="TYRKINASE"/>
</dbReference>
<keyword evidence="23" id="KW-0418">Kinase</keyword>
<dbReference type="GO" id="GO:0005768">
    <property type="term" value="C:endosome"/>
    <property type="evidence" value="ECO:0007669"/>
    <property type="project" value="UniProtKB-SubCell"/>
</dbReference>
<dbReference type="GO" id="GO:0004674">
    <property type="term" value="F:protein serine/threonine kinase activity"/>
    <property type="evidence" value="ECO:0007669"/>
    <property type="project" value="UniProtKB-KW"/>
</dbReference>
<dbReference type="GeneID" id="115458131"/>
<evidence type="ECO:0000256" key="34">
    <source>
        <dbReference type="ARBA" id="ARBA00048679"/>
    </source>
</evidence>
<evidence type="ECO:0000256" key="38">
    <source>
        <dbReference type="PROSITE-ProRule" id="PRU10141"/>
    </source>
</evidence>
<evidence type="ECO:0000256" key="1">
    <source>
        <dbReference type="ARBA" id="ARBA00001946"/>
    </source>
</evidence>
<keyword evidence="14" id="KW-0488">Methylation</keyword>
<dbReference type="Gene3D" id="3.30.200.20">
    <property type="entry name" value="Phosphorylase Kinase, domain 1"/>
    <property type="match status" value="1"/>
</dbReference>
<evidence type="ECO:0000256" key="7">
    <source>
        <dbReference type="ARBA" id="ARBA00004514"/>
    </source>
</evidence>
<evidence type="ECO:0000256" key="24">
    <source>
        <dbReference type="ARBA" id="ARBA00022840"/>
    </source>
</evidence>
<dbReference type="GO" id="GO:0006897">
    <property type="term" value="P:endocytosis"/>
    <property type="evidence" value="ECO:0007669"/>
    <property type="project" value="UniProtKB-KW"/>
</dbReference>
<reference evidence="42" key="1">
    <citation type="submission" date="2025-08" db="UniProtKB">
        <authorList>
            <consortium name="RefSeq"/>
        </authorList>
    </citation>
    <scope>IDENTIFICATION</scope>
</reference>
<feature type="region of interest" description="Disordered" evidence="39">
    <location>
        <begin position="651"/>
        <end position="673"/>
    </location>
</feature>
<keyword evidence="18" id="KW-0254">Endocytosis</keyword>
<dbReference type="OrthoDB" id="635774at2759"/>
<dbReference type="AlphaFoldDB" id="A0A6P7WTW3"/>
<dbReference type="KEGG" id="muo:115458131"/>
<comment type="catalytic activity">
    <reaction evidence="34">
        <text>L-seryl-[protein] + ATP = O-phospho-L-seryl-[protein] + ADP + H(+)</text>
        <dbReference type="Rhea" id="RHEA:17989"/>
        <dbReference type="Rhea" id="RHEA-COMP:9863"/>
        <dbReference type="Rhea" id="RHEA-COMP:11604"/>
        <dbReference type="ChEBI" id="CHEBI:15378"/>
        <dbReference type="ChEBI" id="CHEBI:29999"/>
        <dbReference type="ChEBI" id="CHEBI:30616"/>
        <dbReference type="ChEBI" id="CHEBI:83421"/>
        <dbReference type="ChEBI" id="CHEBI:456216"/>
        <dbReference type="EC" id="2.7.11.1"/>
    </reaction>
</comment>
<evidence type="ECO:0000256" key="10">
    <source>
        <dbReference type="ARBA" id="ARBA00011903"/>
    </source>
</evidence>
<evidence type="ECO:0000256" key="21">
    <source>
        <dbReference type="ARBA" id="ARBA00022741"/>
    </source>
</evidence>
<keyword evidence="12" id="KW-0728">SH3 domain</keyword>
<evidence type="ECO:0000256" key="37">
    <source>
        <dbReference type="ARBA" id="ARBA00077194"/>
    </source>
</evidence>
<evidence type="ECO:0000256" key="3">
    <source>
        <dbReference type="ARBA" id="ARBA00004132"/>
    </source>
</evidence>
<keyword evidence="31" id="KW-0539">Nucleus</keyword>
<evidence type="ECO:0000256" key="36">
    <source>
        <dbReference type="ARBA" id="ARBA00072244"/>
    </source>
</evidence>
<dbReference type="GO" id="GO:0005905">
    <property type="term" value="C:clathrin-coated pit"/>
    <property type="evidence" value="ECO:0007669"/>
    <property type="project" value="UniProtKB-SubCell"/>
</dbReference>
<evidence type="ECO:0000256" key="14">
    <source>
        <dbReference type="ARBA" id="ARBA00022481"/>
    </source>
</evidence>
<keyword evidence="25" id="KW-0460">Magnesium</keyword>
<dbReference type="CDD" id="cd09539">
    <property type="entry name" value="SAM_TNK-like"/>
    <property type="match status" value="1"/>
</dbReference>
<dbReference type="Proteomes" id="UP000515156">
    <property type="component" value="Chromosome 14"/>
</dbReference>
<evidence type="ECO:0000256" key="39">
    <source>
        <dbReference type="SAM" id="MobiDB-lite"/>
    </source>
</evidence>
<keyword evidence="16" id="KW-0723">Serine/threonine-protein kinase</keyword>
<dbReference type="GO" id="GO:0005524">
    <property type="term" value="F:ATP binding"/>
    <property type="evidence" value="ECO:0007669"/>
    <property type="project" value="UniProtKB-UniRule"/>
</dbReference>
<keyword evidence="30" id="KW-0168">Coated pit</keyword>
<evidence type="ECO:0000256" key="18">
    <source>
        <dbReference type="ARBA" id="ARBA00022583"/>
    </source>
</evidence>
<dbReference type="EC" id="2.7.11.1" evidence="11"/>
<dbReference type="GO" id="GO:0005912">
    <property type="term" value="C:adherens junction"/>
    <property type="evidence" value="ECO:0007669"/>
    <property type="project" value="UniProtKB-SubCell"/>
</dbReference>
<evidence type="ECO:0000256" key="20">
    <source>
        <dbReference type="ARBA" id="ARBA00022723"/>
    </source>
</evidence>
<comment type="similarity">
    <text evidence="35">Belongs to the protein kinase superfamily. Tyr protein kinase family.</text>
</comment>
<dbReference type="GO" id="GO:0030136">
    <property type="term" value="C:clathrin-coated vesicle"/>
    <property type="evidence" value="ECO:0007669"/>
    <property type="project" value="UniProtKB-SubCell"/>
</dbReference>
<evidence type="ECO:0000256" key="35">
    <source>
        <dbReference type="ARBA" id="ARBA00060742"/>
    </source>
</evidence>